<accession>F8WG83</accession>
<evidence type="ECO:0000259" key="3">
    <source>
        <dbReference type="Pfam" id="PF12480"/>
    </source>
</evidence>
<proteinExistence type="inferred from homology"/>
<dbReference type="Bgee" id="ENSRNOG00000033173">
    <property type="expression patterns" value="Expressed in testis"/>
</dbReference>
<dbReference type="RefSeq" id="NP_001138873.1">
    <property type="nucleotide sequence ID" value="NM_001145401.1"/>
</dbReference>
<dbReference type="HOGENOM" id="CLU_369171_0_0_1"/>
<evidence type="ECO:0000313" key="6">
    <source>
        <dbReference type="RGD" id="1310169"/>
    </source>
</evidence>
<feature type="compositionally biased region" description="Basic and acidic residues" evidence="2">
    <location>
        <begin position="741"/>
        <end position="756"/>
    </location>
</feature>
<protein>
    <submittedName>
        <fullName evidence="4">Golgi associated RAB2 interactor family member 5B</fullName>
    </submittedName>
</protein>
<feature type="compositionally biased region" description="Polar residues" evidence="2">
    <location>
        <begin position="456"/>
        <end position="474"/>
    </location>
</feature>
<dbReference type="Proteomes" id="UP000002494">
    <property type="component" value="Chromosome 1"/>
</dbReference>
<comment type="similarity">
    <text evidence="1">Belongs to the GARIN family.</text>
</comment>
<keyword evidence="5" id="KW-1185">Reference proteome</keyword>
<dbReference type="GeneTree" id="ENSGT00940000163150"/>
<dbReference type="ExpressionAtlas" id="F8WG83">
    <property type="expression patterns" value="baseline"/>
</dbReference>
<dbReference type="OMA" id="HLCVHDL"/>
<dbReference type="InParanoid" id="F8WG83"/>
<gene>
    <name evidence="4 6" type="primary">Garin5b</name>
    <name evidence="6" type="synonym">Fam71e2</name>
</gene>
<feature type="domain" description="Golgi associated RAB2 interactor protein-like Rab2B-binding" evidence="3">
    <location>
        <begin position="98"/>
        <end position="159"/>
    </location>
</feature>
<feature type="compositionally biased region" description="Low complexity" evidence="2">
    <location>
        <begin position="788"/>
        <end position="798"/>
    </location>
</feature>
<name>F8WG83_RAT</name>
<feature type="compositionally biased region" description="Polar residues" evidence="2">
    <location>
        <begin position="774"/>
        <end position="787"/>
    </location>
</feature>
<feature type="region of interest" description="Disordered" evidence="2">
    <location>
        <begin position="734"/>
        <end position="861"/>
    </location>
</feature>
<dbReference type="PANTHER" id="PTHR22574:SF12">
    <property type="entry name" value="GOLGI-ASSOCIATED RAB2 INTERACTOR PROTEIN 5B"/>
    <property type="match status" value="1"/>
</dbReference>
<dbReference type="RGD" id="1310169">
    <property type="gene designation" value="Garin5b"/>
</dbReference>
<evidence type="ECO:0000313" key="5">
    <source>
        <dbReference type="Proteomes" id="UP000002494"/>
    </source>
</evidence>
<organism evidence="4 5">
    <name type="scientific">Rattus norvegicus</name>
    <name type="common">Rat</name>
    <dbReference type="NCBI Taxonomy" id="10116"/>
    <lineage>
        <taxon>Eukaryota</taxon>
        <taxon>Metazoa</taxon>
        <taxon>Chordata</taxon>
        <taxon>Craniata</taxon>
        <taxon>Vertebrata</taxon>
        <taxon>Euteleostomi</taxon>
        <taxon>Mammalia</taxon>
        <taxon>Eutheria</taxon>
        <taxon>Euarchontoglires</taxon>
        <taxon>Glires</taxon>
        <taxon>Rodentia</taxon>
        <taxon>Myomorpha</taxon>
        <taxon>Muroidea</taxon>
        <taxon>Muridae</taxon>
        <taxon>Murinae</taxon>
        <taxon>Rattus</taxon>
    </lineage>
</organism>
<dbReference type="UCSC" id="RGD:1310169">
    <property type="organism name" value="rat"/>
</dbReference>
<feature type="region of interest" description="Disordered" evidence="2">
    <location>
        <begin position="301"/>
        <end position="326"/>
    </location>
</feature>
<dbReference type="PaxDb" id="10116-ENSRNOP00000041434"/>
<reference evidence="4" key="3">
    <citation type="submission" date="2025-09" db="UniProtKB">
        <authorList>
            <consortium name="Ensembl"/>
        </authorList>
    </citation>
    <scope>IDENTIFICATION</scope>
    <source>
        <strain evidence="4">Brown Norway</strain>
    </source>
</reference>
<dbReference type="GO" id="GO:0007286">
    <property type="term" value="P:spermatid development"/>
    <property type="evidence" value="ECO:0007669"/>
    <property type="project" value="UniProtKB-ARBA"/>
</dbReference>
<dbReference type="FunCoup" id="F8WG83">
    <property type="interactions" value="42"/>
</dbReference>
<sequence>MLRRLWNFIFPPPPEPPKWVPILGEMQKTLEMAEYLPLRPLPMFESNFTQVNNNGTPALLHNKPNKLTMGVAASLPGLVLPDILLIARPPDGQECSSLILTRMIPLDLARLYVHDLTTWRLKLRLRSGRHYFLALDAPEHELAFLFDRWIRLINMLREPKLSRGPKSVAVDPSHRETAPEGTPASTWHFQTQSQGELTVEVAAQPFPCKIFSSQKPKKTKVKLTKVKQPGQPVKHTFRSQAVGDSVPLIWSQLQSSEDQMEVTRNKSDLDACSERPEPLIDVSDKTSVTIRTIFSIVSKTTNQAHKSDSEEDTGRDPRMETPTKCISQNNSCLPVVDSDHLDTLLWPPNIDHLMGIPSNTVTSLNSSFPAAFYIFPPSPSFLKSKDKARSTISKKHARPLSSHKAASVPIESGKMPFILDQSNKVPAKPAPAQMASALPIPSPKIPTSQWSRQKSSATPSCFYKSQPSVSQKTPTIPGHPQKPQVVTAPTQKTLTLNQKFLQALAHPQKAMHLKKDHLLINTRSQKDPTAQYQKALDSRAKDLVNPSTLQGGDMLERKTEGKQEPVLLVGEQNKKVVDMRAQTMSVNLPFATTKKQSKEILISKTQEVTLEALKGREKLEDRVHKMEEETTVNLPGLKSKETEMQKKWVLNKEVAFEGPYTEDNRPFSVEGLALAKMMIMANSKHQHLKPATISLPSSFPMTNKVSSMSVLANLPYNTRQMTFPERTQVVIVEKSGSHTKVNKEKTQHQKERKLPEDLLSTAQKPISLDDKSEPLTSFTSSISPTSETKTSVKVPQKPVVKHQGLKAQSQHHPSLVTRSTSEILLPVNLRTENKGKTATKAEMPVKESGARHTQQRPKDLR</sequence>
<reference evidence="4" key="2">
    <citation type="submission" date="2025-08" db="UniProtKB">
        <authorList>
            <consortium name="Ensembl"/>
        </authorList>
    </citation>
    <scope>IDENTIFICATION</scope>
    <source>
        <strain evidence="4">Brown Norway</strain>
    </source>
</reference>
<evidence type="ECO:0000256" key="1">
    <source>
        <dbReference type="ARBA" id="ARBA00038379"/>
    </source>
</evidence>
<feature type="compositionally biased region" description="Polar residues" evidence="2">
    <location>
        <begin position="806"/>
        <end position="822"/>
    </location>
</feature>
<feature type="compositionally biased region" description="Basic and acidic residues" evidence="2">
    <location>
        <begin position="843"/>
        <end position="861"/>
    </location>
</feature>
<dbReference type="GeneID" id="308344"/>
<reference evidence="4" key="1">
    <citation type="submission" date="2024-01" db="EMBL/GenBank/DDBJ databases">
        <title>GRCr8: a new rat reference genome assembly contstructed from accurate long reads and long range scaffolding.</title>
        <authorList>
            <person name="Doris P.A."/>
            <person name="Kalbfleisch T."/>
            <person name="Li K."/>
            <person name="Howe K."/>
            <person name="Wood J."/>
        </authorList>
    </citation>
    <scope>NUCLEOTIDE SEQUENCE [LARGE SCALE GENOMIC DNA]</scope>
    <source>
        <strain evidence="4">Brown Norway</strain>
    </source>
</reference>
<dbReference type="STRING" id="10116.ENSRNOP00000041434"/>
<feature type="region of interest" description="Disordered" evidence="2">
    <location>
        <begin position="163"/>
        <end position="186"/>
    </location>
</feature>
<evidence type="ECO:0000256" key="2">
    <source>
        <dbReference type="SAM" id="MobiDB-lite"/>
    </source>
</evidence>
<evidence type="ECO:0000313" key="4">
    <source>
        <dbReference type="Ensembl" id="ENSRNOP00000041434.5"/>
    </source>
</evidence>
<dbReference type="Pfam" id="PF12480">
    <property type="entry name" value="GARIL_Rab2_bd"/>
    <property type="match status" value="1"/>
</dbReference>
<dbReference type="AGR" id="RGD:1310169"/>
<dbReference type="AlphaFoldDB" id="F8WG83"/>
<dbReference type="VEuPathDB" id="HostDB:ENSRNOG00000033173"/>
<dbReference type="PANTHER" id="PTHR22574">
    <property type="match status" value="1"/>
</dbReference>
<feature type="compositionally biased region" description="Basic and acidic residues" evidence="2">
    <location>
        <begin position="305"/>
        <end position="321"/>
    </location>
</feature>
<dbReference type="InterPro" id="IPR022168">
    <property type="entry name" value="GARIL-like_Rab2B-bd"/>
</dbReference>
<dbReference type="eggNOG" id="ENOG502S1VC">
    <property type="taxonomic scope" value="Eukaryota"/>
</dbReference>
<dbReference type="Ensembl" id="ENSRNOT00000048976.7">
    <property type="protein sequence ID" value="ENSRNOP00000041434.5"/>
    <property type="gene ID" value="ENSRNOG00000033173.7"/>
</dbReference>
<feature type="region of interest" description="Disordered" evidence="2">
    <location>
        <begin position="456"/>
        <end position="485"/>
    </location>
</feature>